<reference evidence="1" key="1">
    <citation type="submission" date="2020-08" db="EMBL/GenBank/DDBJ databases">
        <title>Multicomponent nature underlies the extraordinary mechanical properties of spider dragline silk.</title>
        <authorList>
            <person name="Kono N."/>
            <person name="Nakamura H."/>
            <person name="Mori M."/>
            <person name="Yoshida Y."/>
            <person name="Ohtoshi R."/>
            <person name="Malay A.D."/>
            <person name="Moran D.A.P."/>
            <person name="Tomita M."/>
            <person name="Numata K."/>
            <person name="Arakawa K."/>
        </authorList>
    </citation>
    <scope>NUCLEOTIDE SEQUENCE</scope>
</reference>
<comment type="caution">
    <text evidence="1">The sequence shown here is derived from an EMBL/GenBank/DDBJ whole genome shotgun (WGS) entry which is preliminary data.</text>
</comment>
<gene>
    <name evidence="1" type="ORF">NPIL_69731</name>
</gene>
<accession>A0A8X6UD42</accession>
<evidence type="ECO:0000313" key="2">
    <source>
        <dbReference type="Proteomes" id="UP000887013"/>
    </source>
</evidence>
<name>A0A8X6UD42_NEPPI</name>
<proteinExistence type="predicted"/>
<organism evidence="1 2">
    <name type="scientific">Nephila pilipes</name>
    <name type="common">Giant wood spider</name>
    <name type="synonym">Nephila maculata</name>
    <dbReference type="NCBI Taxonomy" id="299642"/>
    <lineage>
        <taxon>Eukaryota</taxon>
        <taxon>Metazoa</taxon>
        <taxon>Ecdysozoa</taxon>
        <taxon>Arthropoda</taxon>
        <taxon>Chelicerata</taxon>
        <taxon>Arachnida</taxon>
        <taxon>Araneae</taxon>
        <taxon>Araneomorphae</taxon>
        <taxon>Entelegynae</taxon>
        <taxon>Araneoidea</taxon>
        <taxon>Nephilidae</taxon>
        <taxon>Nephila</taxon>
    </lineage>
</organism>
<evidence type="ECO:0000313" key="1">
    <source>
        <dbReference type="EMBL" id="GFU06414.1"/>
    </source>
</evidence>
<dbReference type="Proteomes" id="UP000887013">
    <property type="component" value="Unassembled WGS sequence"/>
</dbReference>
<protein>
    <submittedName>
        <fullName evidence="1">Uncharacterized protein</fullName>
    </submittedName>
</protein>
<keyword evidence="2" id="KW-1185">Reference proteome</keyword>
<dbReference type="EMBL" id="BMAW01124105">
    <property type="protein sequence ID" value="GFU06414.1"/>
    <property type="molecule type" value="Genomic_DNA"/>
</dbReference>
<dbReference type="AlphaFoldDB" id="A0A8X6UD42"/>
<sequence length="71" mass="8378">MEICWSSFYVRHSDSVFLHETFSPKESLQEDSTQLWKYRIYESSLPRKMLITLPIKEKTMLAAAPAYTCRS</sequence>